<dbReference type="PANTHER" id="PTHR31787:SF3">
    <property type="entry name" value="FRIZZLED AND SMOOTHENED-LIKE PROTEIN H"/>
    <property type="match status" value="1"/>
</dbReference>
<feature type="transmembrane region" description="Helical" evidence="10">
    <location>
        <begin position="205"/>
        <end position="224"/>
    </location>
</feature>
<dbReference type="RefSeq" id="XP_004352900.1">
    <property type="nucleotide sequence ID" value="XM_004352848.1"/>
</dbReference>
<comment type="similarity">
    <text evidence="2">Belongs to the G-protein coupled receptor Fz/Smo family.</text>
</comment>
<feature type="transmembrane region" description="Helical" evidence="10">
    <location>
        <begin position="271"/>
        <end position="289"/>
    </location>
</feature>
<accession>L8HDQ8</accession>
<sequence>MTACDSLVTYPSVLLLANQSYAQVDVATAESTKLFGVFVPPACRKAALRLSCLGGFVGCQFDPGSNTFAYFPPCRSVCEEMATACSAFLESQDQADLVPDCSTLPTVNCNDASPDTVVPYSQADCPHPLKFNPHGSVADPSVSLTADEQICVYPCPDPMFDASDWRASEGISISLGILSFSMILFLIVTYSLNPRKRRFPTSYQLWLCVSSIICTTGIDLAVLVGGPERTYCTWDDTPVLQSFDGARDNDGQGVVCVLQGMMVMYGGLAGSFWWVMLTFTVFQFIVIQLSSDGVKKALHIASHVVGWGMPAFFVTIALGAQQFDGQVGSHNCFVSRPWDWGIFYAPVFVNLCVGTTLMTIVIIKVLRIRSQLKEQTHISMEQVIRLSLLILGYWLVYAYVIGYRIYLEAVRSSIEDAVEDQIACSAATGDECPLSVGINKGAWYWEAFAVGGQGIIIFCCLGLSKETFTFWRVLFENWRRPMSVIKHGVRSHQPHTVVHFISQPQQLTLHVR</sequence>
<dbReference type="InterPro" id="IPR020067">
    <property type="entry name" value="Frizzled_dom"/>
</dbReference>
<comment type="subcellular location">
    <subcellularLocation>
        <location evidence="1">Membrane</location>
        <topology evidence="1">Multi-pass membrane protein</topology>
    </subcellularLocation>
</comment>
<dbReference type="Gene3D" id="1.20.1070.10">
    <property type="entry name" value="Rhodopsin 7-helix transmembrane proteins"/>
    <property type="match status" value="1"/>
</dbReference>
<gene>
    <name evidence="13" type="ORF">ACA1_069570</name>
</gene>
<dbReference type="PROSITE" id="PS50261">
    <property type="entry name" value="G_PROTEIN_RECEP_F2_4"/>
    <property type="match status" value="1"/>
</dbReference>
<evidence type="ECO:0000256" key="1">
    <source>
        <dbReference type="ARBA" id="ARBA00004141"/>
    </source>
</evidence>
<dbReference type="PRINTS" id="PR00489">
    <property type="entry name" value="FRIZZLED"/>
</dbReference>
<evidence type="ECO:0000313" key="13">
    <source>
        <dbReference type="EMBL" id="ELR23372.1"/>
    </source>
</evidence>
<dbReference type="SMR" id="L8HDQ8"/>
<evidence type="ECO:0000256" key="10">
    <source>
        <dbReference type="SAM" id="Phobius"/>
    </source>
</evidence>
<dbReference type="GeneID" id="14924346"/>
<dbReference type="InterPro" id="IPR017981">
    <property type="entry name" value="GPCR_2-like_7TM"/>
</dbReference>
<keyword evidence="3 10" id="KW-0812">Transmembrane</keyword>
<organism evidence="13 14">
    <name type="scientific">Acanthamoeba castellanii (strain ATCC 30010 / Neff)</name>
    <dbReference type="NCBI Taxonomy" id="1257118"/>
    <lineage>
        <taxon>Eukaryota</taxon>
        <taxon>Amoebozoa</taxon>
        <taxon>Discosea</taxon>
        <taxon>Longamoebia</taxon>
        <taxon>Centramoebida</taxon>
        <taxon>Acanthamoebidae</taxon>
        <taxon>Acanthamoeba</taxon>
    </lineage>
</organism>
<evidence type="ECO:0000256" key="5">
    <source>
        <dbReference type="ARBA" id="ARBA00022989"/>
    </source>
</evidence>
<dbReference type="InterPro" id="IPR050949">
    <property type="entry name" value="GPCR_Fz/Smo-like"/>
</dbReference>
<proteinExistence type="inferred from homology"/>
<feature type="transmembrane region" description="Helical" evidence="10">
    <location>
        <begin position="301"/>
        <end position="323"/>
    </location>
</feature>
<dbReference type="EMBL" id="KB007857">
    <property type="protein sequence ID" value="ELR23372.1"/>
    <property type="molecule type" value="Genomic_DNA"/>
</dbReference>
<keyword evidence="4" id="KW-0732">Signal</keyword>
<dbReference type="GO" id="GO:0004888">
    <property type="term" value="F:transmembrane signaling receptor activity"/>
    <property type="evidence" value="ECO:0007669"/>
    <property type="project" value="InterPro"/>
</dbReference>
<dbReference type="KEGG" id="acan:ACA1_069570"/>
<dbReference type="OMA" id="FSENEWH"/>
<feature type="transmembrane region" description="Helical" evidence="10">
    <location>
        <begin position="443"/>
        <end position="463"/>
    </location>
</feature>
<dbReference type="Gene3D" id="1.10.2000.10">
    <property type="entry name" value="Frizzled cysteine-rich domain"/>
    <property type="match status" value="1"/>
</dbReference>
<evidence type="ECO:0000259" key="12">
    <source>
        <dbReference type="PROSITE" id="PS50261"/>
    </source>
</evidence>
<evidence type="ECO:0000256" key="2">
    <source>
        <dbReference type="ARBA" id="ARBA00008077"/>
    </source>
</evidence>
<evidence type="ECO:0000256" key="8">
    <source>
        <dbReference type="ARBA" id="ARBA00023170"/>
    </source>
</evidence>
<evidence type="ECO:0000256" key="9">
    <source>
        <dbReference type="ARBA" id="ARBA00023180"/>
    </source>
</evidence>
<dbReference type="GO" id="GO:0007166">
    <property type="term" value="P:cell surface receptor signaling pathway"/>
    <property type="evidence" value="ECO:0007669"/>
    <property type="project" value="InterPro"/>
</dbReference>
<evidence type="ECO:0000256" key="6">
    <source>
        <dbReference type="ARBA" id="ARBA00023136"/>
    </source>
</evidence>
<reference evidence="13 14" key="1">
    <citation type="journal article" date="2013" name="Genome Biol.">
        <title>Genome of Acanthamoeba castellanii highlights extensive lateral gene transfer and early evolution of tyrosine kinase signaling.</title>
        <authorList>
            <person name="Clarke M."/>
            <person name="Lohan A.J."/>
            <person name="Liu B."/>
            <person name="Lagkouvardos I."/>
            <person name="Roy S."/>
            <person name="Zafar N."/>
            <person name="Bertelli C."/>
            <person name="Schilde C."/>
            <person name="Kianianmomeni A."/>
            <person name="Burglin T.R."/>
            <person name="Frech C."/>
            <person name="Turcotte B."/>
            <person name="Kopec K.O."/>
            <person name="Synnott J.M."/>
            <person name="Choo C."/>
            <person name="Paponov I."/>
            <person name="Finkler A."/>
            <person name="Soon Heng Tan C."/>
            <person name="Hutchins A.P."/>
            <person name="Weinmeier T."/>
            <person name="Rattei T."/>
            <person name="Chu J.S."/>
            <person name="Gimenez G."/>
            <person name="Irimia M."/>
            <person name="Rigden D.J."/>
            <person name="Fitzpatrick D.A."/>
            <person name="Lorenzo-Morales J."/>
            <person name="Bateman A."/>
            <person name="Chiu C.H."/>
            <person name="Tang P."/>
            <person name="Hegemann P."/>
            <person name="Fromm H."/>
            <person name="Raoult D."/>
            <person name="Greub G."/>
            <person name="Miranda-Saavedra D."/>
            <person name="Chen N."/>
            <person name="Nash P."/>
            <person name="Ginger M.L."/>
            <person name="Horn M."/>
            <person name="Schaap P."/>
            <person name="Caler L."/>
            <person name="Loftus B."/>
        </authorList>
    </citation>
    <scope>NUCLEOTIDE SEQUENCE [LARGE SCALE GENOMIC DNA]</scope>
    <source>
        <strain evidence="13 14">Neff</strain>
    </source>
</reference>
<keyword evidence="9" id="KW-0325">Glycoprotein</keyword>
<dbReference type="OrthoDB" id="26203at2759"/>
<evidence type="ECO:0000256" key="3">
    <source>
        <dbReference type="ARBA" id="ARBA00022692"/>
    </source>
</evidence>
<keyword evidence="14" id="KW-1185">Reference proteome</keyword>
<evidence type="ECO:0000256" key="4">
    <source>
        <dbReference type="ARBA" id="ARBA00022729"/>
    </source>
</evidence>
<dbReference type="PANTHER" id="PTHR31787">
    <property type="entry name" value="G-PROTEIN-COUPLED RECEPTOR GPCR FAMILY PROTEIN"/>
    <property type="match status" value="1"/>
</dbReference>
<evidence type="ECO:0000259" key="11">
    <source>
        <dbReference type="PROSITE" id="PS50038"/>
    </source>
</evidence>
<dbReference type="Pfam" id="PF01534">
    <property type="entry name" value="Frizzled"/>
    <property type="match status" value="1"/>
</dbReference>
<dbReference type="VEuPathDB" id="AmoebaDB:ACA1_069570"/>
<dbReference type="GO" id="GO:0016020">
    <property type="term" value="C:membrane"/>
    <property type="evidence" value="ECO:0007669"/>
    <property type="project" value="UniProtKB-SubCell"/>
</dbReference>
<keyword evidence="7" id="KW-1015">Disulfide bond</keyword>
<dbReference type="Proteomes" id="UP000011083">
    <property type="component" value="Unassembled WGS sequence"/>
</dbReference>
<keyword evidence="5 10" id="KW-1133">Transmembrane helix</keyword>
<feature type="domain" description="FZ" evidence="11">
    <location>
        <begin position="1"/>
        <end position="112"/>
    </location>
</feature>
<dbReference type="AlphaFoldDB" id="L8HDQ8"/>
<feature type="transmembrane region" description="Helical" evidence="10">
    <location>
        <begin position="386"/>
        <end position="406"/>
    </location>
</feature>
<feature type="transmembrane region" description="Helical" evidence="10">
    <location>
        <begin position="173"/>
        <end position="193"/>
    </location>
</feature>
<keyword evidence="6 10" id="KW-0472">Membrane</keyword>
<dbReference type="InterPro" id="IPR000539">
    <property type="entry name" value="Frizzled/Smoothened_7TM"/>
</dbReference>
<protein>
    <submittedName>
        <fullName evidence="13">Gprotein-coupled receptor</fullName>
    </submittedName>
</protein>
<evidence type="ECO:0000256" key="7">
    <source>
        <dbReference type="ARBA" id="ARBA00023157"/>
    </source>
</evidence>
<name>L8HDQ8_ACACF</name>
<dbReference type="PROSITE" id="PS50038">
    <property type="entry name" value="FZ"/>
    <property type="match status" value="1"/>
</dbReference>
<dbReference type="STRING" id="1257118.L8HDQ8"/>
<dbReference type="SMART" id="SM01330">
    <property type="entry name" value="Frizzled"/>
    <property type="match status" value="1"/>
</dbReference>
<feature type="transmembrane region" description="Helical" evidence="10">
    <location>
        <begin position="343"/>
        <end position="366"/>
    </location>
</feature>
<evidence type="ECO:0000313" key="14">
    <source>
        <dbReference type="Proteomes" id="UP000011083"/>
    </source>
</evidence>
<feature type="domain" description="G-protein coupled receptors family 2 profile 2" evidence="12">
    <location>
        <begin position="168"/>
        <end position="391"/>
    </location>
</feature>
<dbReference type="InterPro" id="IPR036790">
    <property type="entry name" value="Frizzled_dom_sf"/>
</dbReference>
<keyword evidence="8 13" id="KW-0675">Receptor</keyword>